<organism evidence="9 10">
    <name type="scientific">Kluyvera genomosp. 3</name>
    <dbReference type="NCBI Taxonomy" id="2774055"/>
    <lineage>
        <taxon>Bacteria</taxon>
        <taxon>Pseudomonadati</taxon>
        <taxon>Pseudomonadota</taxon>
        <taxon>Gammaproteobacteria</taxon>
        <taxon>Enterobacterales</taxon>
        <taxon>Enterobacteriaceae</taxon>
        <taxon>Kluyvera</taxon>
    </lineage>
</organism>
<feature type="domain" description="Glutaredoxin" evidence="8">
    <location>
        <begin position="4"/>
        <end position="63"/>
    </location>
</feature>
<dbReference type="NCBIfam" id="NF007923">
    <property type="entry name" value="PRK10638.1"/>
    <property type="match status" value="1"/>
</dbReference>
<dbReference type="PANTHER" id="PTHR45694:SF18">
    <property type="entry name" value="GLUTAREDOXIN-1-RELATED"/>
    <property type="match status" value="1"/>
</dbReference>
<comment type="similarity">
    <text evidence="1 7">Belongs to the glutaredoxin family.</text>
</comment>
<dbReference type="InterPro" id="IPR036249">
    <property type="entry name" value="Thioredoxin-like_sf"/>
</dbReference>
<dbReference type="FunFam" id="3.40.30.10:FF:000018">
    <property type="entry name" value="Glutaredoxin"/>
    <property type="match status" value="1"/>
</dbReference>
<evidence type="ECO:0000256" key="2">
    <source>
        <dbReference type="ARBA" id="ARBA00022448"/>
    </source>
</evidence>
<keyword evidence="6 7" id="KW-0676">Redox-active center</keyword>
<dbReference type="AlphaFoldDB" id="A0A248KGT2"/>
<keyword evidence="5" id="KW-1015">Disulfide bond</keyword>
<keyword evidence="7" id="KW-0963">Cytoplasm</keyword>
<dbReference type="SUPFAM" id="SSF52833">
    <property type="entry name" value="Thioredoxin-like"/>
    <property type="match status" value="1"/>
</dbReference>
<evidence type="ECO:0000256" key="3">
    <source>
        <dbReference type="ARBA" id="ARBA00022982"/>
    </source>
</evidence>
<dbReference type="InterPro" id="IPR002109">
    <property type="entry name" value="Glutaredoxin"/>
</dbReference>
<evidence type="ECO:0000256" key="7">
    <source>
        <dbReference type="RuleBase" id="RU364065"/>
    </source>
</evidence>
<dbReference type="GO" id="GO:0005737">
    <property type="term" value="C:cytoplasm"/>
    <property type="evidence" value="ECO:0007669"/>
    <property type="project" value="TreeGrafter"/>
</dbReference>
<dbReference type="PRINTS" id="PR00160">
    <property type="entry name" value="GLUTAREDOXIN"/>
</dbReference>
<dbReference type="InterPro" id="IPR011900">
    <property type="entry name" value="GRX_bact"/>
</dbReference>
<proteinExistence type="inferred from homology"/>
<comment type="function">
    <text evidence="7">Has a glutathione-disulfide oxidoreductase activity in the presence of NADPH and glutathione reductase. Reduces low molecular weight disulfides and proteins.</text>
</comment>
<protein>
    <recommendedName>
        <fullName evidence="7">Glutaredoxin</fullName>
    </recommendedName>
</protein>
<reference evidence="9 10" key="1">
    <citation type="submission" date="2017-06" db="EMBL/GenBank/DDBJ databases">
        <title>Origin of plasmid-mediated fosfomycin resistance gene fosA3.</title>
        <authorList>
            <person name="Ito R."/>
            <person name="Pacey M.P."/>
            <person name="Doi Y."/>
        </authorList>
    </citation>
    <scope>NUCLEOTIDE SEQUENCE [LARGE SCALE GENOMIC DNA]</scope>
    <source>
        <strain evidence="9 10">YDC799</strain>
    </source>
</reference>
<evidence type="ECO:0000259" key="8">
    <source>
        <dbReference type="Pfam" id="PF00462"/>
    </source>
</evidence>
<sequence>MAKIEIYTKATCPYCHRAKALLSEKGVTFEELPIDGNAEKREEMIQRSGRTTVPQIFIDAQHIGGCDDLYALDARGGLDPCCANASRSRLQKQA</sequence>
<evidence type="ECO:0000256" key="6">
    <source>
        <dbReference type="ARBA" id="ARBA00023284"/>
    </source>
</evidence>
<dbReference type="NCBIfam" id="TIGR02181">
    <property type="entry name" value="GRX_bact"/>
    <property type="match status" value="1"/>
</dbReference>
<dbReference type="PANTHER" id="PTHR45694">
    <property type="entry name" value="GLUTAREDOXIN 2"/>
    <property type="match status" value="1"/>
</dbReference>
<keyword evidence="3 7" id="KW-0249">Electron transport</keyword>
<dbReference type="GO" id="GO:0015038">
    <property type="term" value="F:glutathione disulfide oxidoreductase activity"/>
    <property type="evidence" value="ECO:0007669"/>
    <property type="project" value="UniProtKB-UniRule"/>
</dbReference>
<accession>A0A248KGT2</accession>
<dbReference type="InterPro" id="IPR014025">
    <property type="entry name" value="Glutaredoxin_subgr"/>
</dbReference>
<dbReference type="PROSITE" id="PS51354">
    <property type="entry name" value="GLUTAREDOXIN_2"/>
    <property type="match status" value="1"/>
</dbReference>
<evidence type="ECO:0000313" key="10">
    <source>
        <dbReference type="Proteomes" id="UP000197098"/>
    </source>
</evidence>
<dbReference type="GO" id="GO:0045454">
    <property type="term" value="P:cell redox homeostasis"/>
    <property type="evidence" value="ECO:0007669"/>
    <property type="project" value="InterPro"/>
</dbReference>
<dbReference type="EMBL" id="CP022114">
    <property type="protein sequence ID" value="ASG62476.1"/>
    <property type="molecule type" value="Genomic_DNA"/>
</dbReference>
<dbReference type="CDD" id="cd03418">
    <property type="entry name" value="GRX_GRXb_1_3_like"/>
    <property type="match status" value="1"/>
</dbReference>
<dbReference type="InterPro" id="IPR011767">
    <property type="entry name" value="GLR_AS"/>
</dbReference>
<dbReference type="PROSITE" id="PS00195">
    <property type="entry name" value="GLUTAREDOXIN_1"/>
    <property type="match status" value="1"/>
</dbReference>
<keyword evidence="4" id="KW-0215">Deoxyribonucleotide synthesis</keyword>
<dbReference type="GO" id="GO:0034599">
    <property type="term" value="P:cellular response to oxidative stress"/>
    <property type="evidence" value="ECO:0007669"/>
    <property type="project" value="TreeGrafter"/>
</dbReference>
<evidence type="ECO:0000256" key="4">
    <source>
        <dbReference type="ARBA" id="ARBA00023116"/>
    </source>
</evidence>
<evidence type="ECO:0000256" key="5">
    <source>
        <dbReference type="ARBA" id="ARBA00023157"/>
    </source>
</evidence>
<dbReference type="Proteomes" id="UP000197098">
    <property type="component" value="Chromosome"/>
</dbReference>
<dbReference type="Pfam" id="PF00462">
    <property type="entry name" value="Glutaredoxin"/>
    <property type="match status" value="1"/>
</dbReference>
<gene>
    <name evidence="9" type="ORF">CEW81_00975</name>
</gene>
<keyword evidence="2 7" id="KW-0813">Transport</keyword>
<name>A0A248KGT2_9ENTR</name>
<evidence type="ECO:0000256" key="1">
    <source>
        <dbReference type="ARBA" id="ARBA00007787"/>
    </source>
</evidence>
<dbReference type="Gene3D" id="3.40.30.10">
    <property type="entry name" value="Glutaredoxin"/>
    <property type="match status" value="1"/>
</dbReference>
<dbReference type="GO" id="GO:0009263">
    <property type="term" value="P:deoxyribonucleotide biosynthetic process"/>
    <property type="evidence" value="ECO:0007669"/>
    <property type="project" value="UniProtKB-KW"/>
</dbReference>
<evidence type="ECO:0000313" key="9">
    <source>
        <dbReference type="EMBL" id="ASG62476.1"/>
    </source>
</evidence>